<sequence length="175" mass="18660">MGTTAGWRALRWTSSARTSRGLPGDAEVRPAPLGFAVGYPEPLSVGGPDAGATAMWAVVTCEPDTKVFTIADIWTMWDPDFMDGSVRTVGGRRVAVKRVREFGTLPDGTRGVVRVREQSTRVLHAAIREPAALLGWQERQPASVALGKVVVTVIGTLLVLGALYAGWLGLTGQFS</sequence>
<feature type="transmembrane region" description="Helical" evidence="1">
    <location>
        <begin position="149"/>
        <end position="170"/>
    </location>
</feature>
<comment type="caution">
    <text evidence="2">The sequence shown here is derived from an EMBL/GenBank/DDBJ whole genome shotgun (WGS) entry which is preliminary data.</text>
</comment>
<evidence type="ECO:0000256" key="1">
    <source>
        <dbReference type="SAM" id="Phobius"/>
    </source>
</evidence>
<keyword evidence="3" id="KW-1185">Reference proteome</keyword>
<dbReference type="AlphaFoldDB" id="A0A0A0BZP9"/>
<dbReference type="Proteomes" id="UP000054314">
    <property type="component" value="Unassembled WGS sequence"/>
</dbReference>
<keyword evidence="1" id="KW-0472">Membrane</keyword>
<organism evidence="2 3">
    <name type="scientific">Cellulomonas bogoriensis 69B4 = DSM 16987</name>
    <dbReference type="NCBI Taxonomy" id="1386082"/>
    <lineage>
        <taxon>Bacteria</taxon>
        <taxon>Bacillati</taxon>
        <taxon>Actinomycetota</taxon>
        <taxon>Actinomycetes</taxon>
        <taxon>Micrococcales</taxon>
        <taxon>Cellulomonadaceae</taxon>
        <taxon>Cellulomonas</taxon>
    </lineage>
</organism>
<keyword evidence="1" id="KW-1133">Transmembrane helix</keyword>
<keyword evidence="1" id="KW-0812">Transmembrane</keyword>
<proteinExistence type="predicted"/>
<dbReference type="EMBL" id="AXCZ01000062">
    <property type="protein sequence ID" value="KGM13162.1"/>
    <property type="molecule type" value="Genomic_DNA"/>
</dbReference>
<evidence type="ECO:0000313" key="3">
    <source>
        <dbReference type="Proteomes" id="UP000054314"/>
    </source>
</evidence>
<reference evidence="2 3" key="1">
    <citation type="submission" date="2013-08" db="EMBL/GenBank/DDBJ databases">
        <title>Genome sequencing of Cellulomonas bogoriensis 69B4.</title>
        <authorList>
            <person name="Chen F."/>
            <person name="Li Y."/>
            <person name="Wang G."/>
        </authorList>
    </citation>
    <scope>NUCLEOTIDE SEQUENCE [LARGE SCALE GENOMIC DNA]</scope>
    <source>
        <strain evidence="2 3">69B4</strain>
    </source>
</reference>
<evidence type="ECO:0000313" key="2">
    <source>
        <dbReference type="EMBL" id="KGM13162.1"/>
    </source>
</evidence>
<accession>A0A0A0BZP9</accession>
<gene>
    <name evidence="2" type="ORF">N869_15770</name>
</gene>
<name>A0A0A0BZP9_9CELL</name>
<protein>
    <submittedName>
        <fullName evidence="2">Uncharacterized protein</fullName>
    </submittedName>
</protein>